<dbReference type="AlphaFoldDB" id="A0AAV7VA99"/>
<reference evidence="1" key="1">
    <citation type="journal article" date="2022" name="bioRxiv">
        <title>Sequencing and chromosome-scale assembly of the giantPleurodeles waltlgenome.</title>
        <authorList>
            <person name="Brown T."/>
            <person name="Elewa A."/>
            <person name="Iarovenko S."/>
            <person name="Subramanian E."/>
            <person name="Araus A.J."/>
            <person name="Petzold A."/>
            <person name="Susuki M."/>
            <person name="Suzuki K.-i.T."/>
            <person name="Hayashi T."/>
            <person name="Toyoda A."/>
            <person name="Oliveira C."/>
            <person name="Osipova E."/>
            <person name="Leigh N.D."/>
            <person name="Simon A."/>
            <person name="Yun M.H."/>
        </authorList>
    </citation>
    <scope>NUCLEOTIDE SEQUENCE</scope>
    <source>
        <strain evidence="1">20211129_DDA</strain>
        <tissue evidence="1">Liver</tissue>
    </source>
</reference>
<evidence type="ECO:0000313" key="1">
    <source>
        <dbReference type="EMBL" id="KAJ1197057.1"/>
    </source>
</evidence>
<dbReference type="EMBL" id="JANPWB010000003">
    <property type="protein sequence ID" value="KAJ1197057.1"/>
    <property type="molecule type" value="Genomic_DNA"/>
</dbReference>
<protein>
    <submittedName>
        <fullName evidence="1">Uncharacterized protein</fullName>
    </submittedName>
</protein>
<name>A0AAV7VA99_PLEWA</name>
<dbReference type="Proteomes" id="UP001066276">
    <property type="component" value="Chromosome 2_1"/>
</dbReference>
<organism evidence="1 2">
    <name type="scientific">Pleurodeles waltl</name>
    <name type="common">Iberian ribbed newt</name>
    <dbReference type="NCBI Taxonomy" id="8319"/>
    <lineage>
        <taxon>Eukaryota</taxon>
        <taxon>Metazoa</taxon>
        <taxon>Chordata</taxon>
        <taxon>Craniata</taxon>
        <taxon>Vertebrata</taxon>
        <taxon>Euteleostomi</taxon>
        <taxon>Amphibia</taxon>
        <taxon>Batrachia</taxon>
        <taxon>Caudata</taxon>
        <taxon>Salamandroidea</taxon>
        <taxon>Salamandridae</taxon>
        <taxon>Pleurodelinae</taxon>
        <taxon>Pleurodeles</taxon>
    </lineage>
</organism>
<proteinExistence type="predicted"/>
<accession>A0AAV7VA99</accession>
<keyword evidence="2" id="KW-1185">Reference proteome</keyword>
<sequence>MGVRSLGRQRGHRRGRRGIPRVAICVSVGVVFCGQRASAEVRLLQVCERGLLDCGKGREYRRGLGYSDLARGGVRTFNEQFAGLKMSVSCVTVLQLREAAMPTVQSPHGAVFAVFSVQWGLCYEVVSQRLMGAFVCSLGRGFTPARGPHCLIRPRVRRGCGGALAARTLKPAAAPGPHRSCSTPLRGGIGR</sequence>
<comment type="caution">
    <text evidence="1">The sequence shown here is derived from an EMBL/GenBank/DDBJ whole genome shotgun (WGS) entry which is preliminary data.</text>
</comment>
<evidence type="ECO:0000313" key="2">
    <source>
        <dbReference type="Proteomes" id="UP001066276"/>
    </source>
</evidence>
<gene>
    <name evidence="1" type="ORF">NDU88_000919</name>
</gene>